<feature type="compositionally biased region" description="Low complexity" evidence="1">
    <location>
        <begin position="138"/>
        <end position="148"/>
    </location>
</feature>
<evidence type="ECO:0000313" key="5">
    <source>
        <dbReference type="Proteomes" id="UP000031501"/>
    </source>
</evidence>
<feature type="chain" id="PRO_5038530127" description="Gram-positive cocci surface proteins LPxTG domain-containing protein" evidence="3">
    <location>
        <begin position="27"/>
        <end position="282"/>
    </location>
</feature>
<evidence type="ECO:0000256" key="3">
    <source>
        <dbReference type="SAM" id="SignalP"/>
    </source>
</evidence>
<dbReference type="AlphaFoldDB" id="A0A221NZP5"/>
<feature type="region of interest" description="Disordered" evidence="1">
    <location>
        <begin position="42"/>
        <end position="253"/>
    </location>
</feature>
<sequence length="282" mass="28301">MTPWLRLTLRCVRLLFVLTTALPACSAVTLCGTASAYAAEPDSARSSAAGHPNRQSHPEHQSANRPGRGHPNPAVTGHGTEDARRSDAPIGEPVGGQDSESAGNHGRTQGQGHGEIPARTPVGVQDHTPDRAHRGSPAAGTWAAHAPALSVSASTSPSTKPSRAGSLAGEGRMRPGRADATAGEVEGAEDSVPTRAQGTDGAPSGEPETADAPGGTPEASEAIEGAGLDPADPAPQPAARQAVQEGGGPTEPVLQTLPLGSGLVLIGLGLGLALLGIRLRKT</sequence>
<feature type="compositionally biased region" description="Polar residues" evidence="1">
    <location>
        <begin position="151"/>
        <end position="161"/>
    </location>
</feature>
<organism evidence="4 5">
    <name type="scientific">Streptomyces pluripotens</name>
    <dbReference type="NCBI Taxonomy" id="1355015"/>
    <lineage>
        <taxon>Bacteria</taxon>
        <taxon>Bacillati</taxon>
        <taxon>Actinomycetota</taxon>
        <taxon>Actinomycetes</taxon>
        <taxon>Kitasatosporales</taxon>
        <taxon>Streptomycetaceae</taxon>
        <taxon>Streptomyces</taxon>
    </lineage>
</organism>
<evidence type="ECO:0000313" key="4">
    <source>
        <dbReference type="EMBL" id="ASN25364.1"/>
    </source>
</evidence>
<dbReference type="KEGG" id="splu:LK06_015375"/>
<keyword evidence="3" id="KW-0732">Signal</keyword>
<reference evidence="4 5" key="1">
    <citation type="submission" date="2017-07" db="EMBL/GenBank/DDBJ databases">
        <title>Genome sequence of Streptomyces pluripotens MUSC 137T.</title>
        <authorList>
            <person name="Ser H.-L."/>
            <person name="Lee L.-H."/>
        </authorList>
    </citation>
    <scope>NUCLEOTIDE SEQUENCE [LARGE SCALE GENOMIC DNA]</scope>
    <source>
        <strain evidence="4 5">MUSC 137</strain>
    </source>
</reference>
<dbReference type="OrthoDB" id="4339007at2"/>
<proteinExistence type="predicted"/>
<keyword evidence="2" id="KW-0472">Membrane</keyword>
<dbReference type="STRING" id="1355015.LK06_015375"/>
<dbReference type="Proteomes" id="UP000031501">
    <property type="component" value="Chromosome"/>
</dbReference>
<evidence type="ECO:0008006" key="6">
    <source>
        <dbReference type="Google" id="ProtNLM"/>
    </source>
</evidence>
<feature type="signal peptide" evidence="3">
    <location>
        <begin position="1"/>
        <end position="26"/>
    </location>
</feature>
<feature type="compositionally biased region" description="Polar residues" evidence="1">
    <location>
        <begin position="98"/>
        <end position="110"/>
    </location>
</feature>
<keyword evidence="5" id="KW-1185">Reference proteome</keyword>
<keyword evidence="2" id="KW-0812">Transmembrane</keyword>
<evidence type="ECO:0000256" key="2">
    <source>
        <dbReference type="SAM" id="Phobius"/>
    </source>
</evidence>
<dbReference type="RefSeq" id="WP_043434441.1">
    <property type="nucleotide sequence ID" value="NZ_CP021080.1"/>
</dbReference>
<feature type="transmembrane region" description="Helical" evidence="2">
    <location>
        <begin position="259"/>
        <end position="277"/>
    </location>
</feature>
<accession>A0A221NZP5</accession>
<keyword evidence="2" id="KW-1133">Transmembrane helix</keyword>
<evidence type="ECO:0000256" key="1">
    <source>
        <dbReference type="SAM" id="MobiDB-lite"/>
    </source>
</evidence>
<protein>
    <recommendedName>
        <fullName evidence="6">Gram-positive cocci surface proteins LPxTG domain-containing protein</fullName>
    </recommendedName>
</protein>
<name>A0A221NZP5_9ACTN</name>
<dbReference type="EMBL" id="CP022433">
    <property type="protein sequence ID" value="ASN25364.1"/>
    <property type="molecule type" value="Genomic_DNA"/>
</dbReference>
<gene>
    <name evidence="4" type="ORF">LK07_16510</name>
</gene>